<dbReference type="Proteomes" id="UP000827721">
    <property type="component" value="Unassembled WGS sequence"/>
</dbReference>
<keyword evidence="5 7" id="KW-1133">Transmembrane helix</keyword>
<evidence type="ECO:0000256" key="5">
    <source>
        <dbReference type="ARBA" id="ARBA00022989"/>
    </source>
</evidence>
<accession>A0ABQ8HM77</accession>
<feature type="transmembrane region" description="Helical" evidence="7">
    <location>
        <begin position="248"/>
        <end position="265"/>
    </location>
</feature>
<name>A0ABQ8HM77_9ROSI</name>
<gene>
    <name evidence="8" type="ORF">JRO89_XS09G0210300</name>
</gene>
<keyword evidence="4 7" id="KW-0812">Transmembrane</keyword>
<evidence type="ECO:0000256" key="1">
    <source>
        <dbReference type="ARBA" id="ARBA00002501"/>
    </source>
</evidence>
<organism evidence="8 9">
    <name type="scientific">Xanthoceras sorbifolium</name>
    <dbReference type="NCBI Taxonomy" id="99658"/>
    <lineage>
        <taxon>Eukaryota</taxon>
        <taxon>Viridiplantae</taxon>
        <taxon>Streptophyta</taxon>
        <taxon>Embryophyta</taxon>
        <taxon>Tracheophyta</taxon>
        <taxon>Spermatophyta</taxon>
        <taxon>Magnoliopsida</taxon>
        <taxon>eudicotyledons</taxon>
        <taxon>Gunneridae</taxon>
        <taxon>Pentapetalae</taxon>
        <taxon>rosids</taxon>
        <taxon>malvids</taxon>
        <taxon>Sapindales</taxon>
        <taxon>Sapindaceae</taxon>
        <taxon>Xanthoceroideae</taxon>
        <taxon>Xanthoceras</taxon>
    </lineage>
</organism>
<protein>
    <recommendedName>
        <fullName evidence="10">PRA1 family protein</fullName>
    </recommendedName>
</protein>
<dbReference type="PANTHER" id="PTHR19317:SF2">
    <property type="entry name" value="PRA1 FAMILY PROTEIN F2"/>
    <property type="match status" value="1"/>
</dbReference>
<evidence type="ECO:0000256" key="4">
    <source>
        <dbReference type="ARBA" id="ARBA00022692"/>
    </source>
</evidence>
<evidence type="ECO:0000256" key="7">
    <source>
        <dbReference type="SAM" id="Phobius"/>
    </source>
</evidence>
<sequence length="347" mass="39191">MTNYGTIPTSSSPGTSSNREFISRAKEQIKSGLGTRQPWKIMFDYHSVNFPKSFAEAVSRIRFNVAYFRMNYAIVVLLVLFLSLLWHPISMIVFIVMMAAWLFFYFLRDEPLQVLGRTIDDLVVLALLGVLTLVFLFLTEATVNILVALLIGAVLVVVHAAVRKNDDLFLDEESTGLMTTPPPTTSSYNNILTNVHSNLDTRRQRIQKQTNPIPPPWTAMFNPRAVNLPRNSTEAIARISFNLAYFRKNYATIVFSLLFLSLVWHPKSFKVFIVMIAAGMLLLYLGFRNLMVMVAWSALTLLLLFRTNSAVSVLVALLDGAVVVGVHAVVHARSTTTRTSTWRPYFY</sequence>
<keyword evidence="6 7" id="KW-0472">Membrane</keyword>
<evidence type="ECO:0000313" key="8">
    <source>
        <dbReference type="EMBL" id="KAH7565458.1"/>
    </source>
</evidence>
<comment type="function">
    <text evidence="1">May be involved in both secretory and endocytic intracellular trafficking in the endosomal/prevacuolar compartments.</text>
</comment>
<feature type="transmembrane region" description="Helical" evidence="7">
    <location>
        <begin position="145"/>
        <end position="162"/>
    </location>
</feature>
<dbReference type="EMBL" id="JAFEMO010000009">
    <property type="protein sequence ID" value="KAH7565458.1"/>
    <property type="molecule type" value="Genomic_DNA"/>
</dbReference>
<reference evidence="8 9" key="1">
    <citation type="submission" date="2021-02" db="EMBL/GenBank/DDBJ databases">
        <title>Plant Genome Project.</title>
        <authorList>
            <person name="Zhang R.-G."/>
        </authorList>
    </citation>
    <scope>NUCLEOTIDE SEQUENCE [LARGE SCALE GENOMIC DNA]</scope>
    <source>
        <tissue evidence="8">Leaves</tissue>
    </source>
</reference>
<keyword evidence="9" id="KW-1185">Reference proteome</keyword>
<feature type="transmembrane region" description="Helical" evidence="7">
    <location>
        <begin position="271"/>
        <end position="304"/>
    </location>
</feature>
<proteinExistence type="inferred from homology"/>
<dbReference type="InterPro" id="IPR004895">
    <property type="entry name" value="Prenylated_rab_accept_PRA1"/>
</dbReference>
<dbReference type="PANTHER" id="PTHR19317">
    <property type="entry name" value="PRENYLATED RAB ACCEPTOR 1-RELATED"/>
    <property type="match status" value="1"/>
</dbReference>
<comment type="similarity">
    <text evidence="3">Belongs to the PRA1 family.</text>
</comment>
<evidence type="ECO:0000313" key="9">
    <source>
        <dbReference type="Proteomes" id="UP000827721"/>
    </source>
</evidence>
<comment type="caution">
    <text evidence="8">The sequence shown here is derived from an EMBL/GenBank/DDBJ whole genome shotgun (WGS) entry which is preliminary data.</text>
</comment>
<evidence type="ECO:0008006" key="10">
    <source>
        <dbReference type="Google" id="ProtNLM"/>
    </source>
</evidence>
<dbReference type="Pfam" id="PF03208">
    <property type="entry name" value="PRA1"/>
    <property type="match status" value="2"/>
</dbReference>
<comment type="subcellular location">
    <subcellularLocation>
        <location evidence="2">Endomembrane system</location>
        <topology evidence="2">Multi-pass membrane protein</topology>
    </subcellularLocation>
</comment>
<feature type="transmembrane region" description="Helical" evidence="7">
    <location>
        <begin position="311"/>
        <end position="330"/>
    </location>
</feature>
<feature type="transmembrane region" description="Helical" evidence="7">
    <location>
        <begin position="119"/>
        <end position="139"/>
    </location>
</feature>
<feature type="transmembrane region" description="Helical" evidence="7">
    <location>
        <begin position="89"/>
        <end position="107"/>
    </location>
</feature>
<evidence type="ECO:0000256" key="2">
    <source>
        <dbReference type="ARBA" id="ARBA00004127"/>
    </source>
</evidence>
<evidence type="ECO:0000256" key="3">
    <source>
        <dbReference type="ARBA" id="ARBA00006483"/>
    </source>
</evidence>
<evidence type="ECO:0000256" key="6">
    <source>
        <dbReference type="ARBA" id="ARBA00023136"/>
    </source>
</evidence>